<organism evidence="1">
    <name type="scientific">Enterococcus faecium</name>
    <name type="common">Streptococcus faecium</name>
    <dbReference type="NCBI Taxonomy" id="1352"/>
    <lineage>
        <taxon>Bacteria</taxon>
        <taxon>Bacillati</taxon>
        <taxon>Bacillota</taxon>
        <taxon>Bacilli</taxon>
        <taxon>Lactobacillales</taxon>
        <taxon>Enterococcaceae</taxon>
        <taxon>Enterococcus</taxon>
    </lineage>
</organism>
<dbReference type="EMBL" id="WLYP01000074">
    <property type="protein sequence ID" value="MTD37029.1"/>
    <property type="molecule type" value="Genomic_DNA"/>
</dbReference>
<dbReference type="InterPro" id="IPR052949">
    <property type="entry name" value="PA_immunity-related"/>
</dbReference>
<sequence>MIFPKVNEASLNKGSFFHIYENEDFELYNILSQKEVIENQIICHPIIYKSIFKHAFFASNDFQRMEITDCIFENCDFSGCILTKSMLHRVKFVNCKLTGTKLMESYIGNTLFENCKMDYVNLSGSNIKES</sequence>
<dbReference type="PANTHER" id="PTHR42999:SF1">
    <property type="entry name" value="PENTAPEPTIDE REPEAT-CONTAINING PROTEIN"/>
    <property type="match status" value="1"/>
</dbReference>
<name>A0A6A8NLW7_ENTFC</name>
<evidence type="ECO:0000313" key="1">
    <source>
        <dbReference type="EMBL" id="MTD37029.1"/>
    </source>
</evidence>
<protein>
    <submittedName>
        <fullName evidence="1">Pentapeptide repeat-containing protein</fullName>
    </submittedName>
</protein>
<dbReference type="InterPro" id="IPR001646">
    <property type="entry name" value="5peptide_repeat"/>
</dbReference>
<dbReference type="SUPFAM" id="SSF141571">
    <property type="entry name" value="Pentapeptide repeat-like"/>
    <property type="match status" value="1"/>
</dbReference>
<dbReference type="PANTHER" id="PTHR42999">
    <property type="entry name" value="ANTIBIOTIC RESISTANCE PROTEIN MCBG"/>
    <property type="match status" value="1"/>
</dbReference>
<dbReference type="Pfam" id="PF13599">
    <property type="entry name" value="Pentapeptide_4"/>
    <property type="match status" value="1"/>
</dbReference>
<accession>A0A6A8NLW7</accession>
<dbReference type="RefSeq" id="WP_192190950.1">
    <property type="nucleotide sequence ID" value="NZ_JACYYX010000069.1"/>
</dbReference>
<dbReference type="AlphaFoldDB" id="A0A6A8NLW7"/>
<reference evidence="1" key="1">
    <citation type="submission" date="2019-10" db="EMBL/GenBank/DDBJ databases">
        <title>Identification of the same linezolid-resistant Tn6246::fexB-poxtA-carrying Enterococcus faecium strain colonizing a hospitalized patient and bovines in different continents.</title>
        <authorList>
            <person name="Tedim A.P."/>
            <person name="Freitas A.R."/>
            <person name="Novais C."/>
            <person name="Duarte B."/>
            <person name="Elghaieb H."/>
            <person name="Abbassi M.S."/>
            <person name="Peixe L."/>
        </authorList>
    </citation>
    <scope>NUCLEOTIDE SEQUENCE</scope>
    <source>
        <strain evidence="1">2FEZ</strain>
    </source>
</reference>
<dbReference type="Gene3D" id="2.160.20.80">
    <property type="entry name" value="E3 ubiquitin-protein ligase SopA"/>
    <property type="match status" value="1"/>
</dbReference>
<comment type="caution">
    <text evidence="1">The sequence shown here is derived from an EMBL/GenBank/DDBJ whole genome shotgun (WGS) entry which is preliminary data.</text>
</comment>
<proteinExistence type="predicted"/>
<feature type="non-terminal residue" evidence="1">
    <location>
        <position position="130"/>
    </location>
</feature>
<gene>
    <name evidence="1" type="ORF">GKZ95_14670</name>
</gene>